<feature type="chain" id="PRO_5022721337" description="DUF1257 domain-containing protein" evidence="1">
    <location>
        <begin position="21"/>
        <end position="154"/>
    </location>
</feature>
<keyword evidence="3" id="KW-1185">Reference proteome</keyword>
<accession>A0A5B9WE11</accession>
<evidence type="ECO:0000313" key="3">
    <source>
        <dbReference type="Proteomes" id="UP000324233"/>
    </source>
</evidence>
<reference evidence="2 3" key="1">
    <citation type="submission" date="2019-08" db="EMBL/GenBank/DDBJ databases">
        <title>Deep-cultivation of Planctomycetes and their phenomic and genomic characterization uncovers novel biology.</title>
        <authorList>
            <person name="Wiegand S."/>
            <person name="Jogler M."/>
            <person name="Boedeker C."/>
            <person name="Pinto D."/>
            <person name="Vollmers J."/>
            <person name="Rivas-Marin E."/>
            <person name="Kohn T."/>
            <person name="Peeters S.H."/>
            <person name="Heuer A."/>
            <person name="Rast P."/>
            <person name="Oberbeckmann S."/>
            <person name="Bunk B."/>
            <person name="Jeske O."/>
            <person name="Meyerdierks A."/>
            <person name="Storesund J.E."/>
            <person name="Kallscheuer N."/>
            <person name="Luecker S."/>
            <person name="Lage O.M."/>
            <person name="Pohl T."/>
            <person name="Merkel B.J."/>
            <person name="Hornburger P."/>
            <person name="Mueller R.-W."/>
            <person name="Bruemmer F."/>
            <person name="Labrenz M."/>
            <person name="Spormann A.M."/>
            <person name="Op den Camp H."/>
            <person name="Overmann J."/>
            <person name="Amann R."/>
            <person name="Jetten M.S.M."/>
            <person name="Mascher T."/>
            <person name="Medema M.H."/>
            <person name="Devos D.P."/>
            <person name="Kaster A.-K."/>
            <person name="Ovreas L."/>
            <person name="Rohde M."/>
            <person name="Galperin M.Y."/>
            <person name="Jogler C."/>
        </authorList>
    </citation>
    <scope>NUCLEOTIDE SEQUENCE [LARGE SCALE GENOMIC DNA]</scope>
    <source>
        <strain evidence="2 3">OJF2</strain>
    </source>
</reference>
<organism evidence="2 3">
    <name type="scientific">Aquisphaera giovannonii</name>
    <dbReference type="NCBI Taxonomy" id="406548"/>
    <lineage>
        <taxon>Bacteria</taxon>
        <taxon>Pseudomonadati</taxon>
        <taxon>Planctomycetota</taxon>
        <taxon>Planctomycetia</taxon>
        <taxon>Isosphaerales</taxon>
        <taxon>Isosphaeraceae</taxon>
        <taxon>Aquisphaera</taxon>
    </lineage>
</organism>
<gene>
    <name evidence="2" type="ORF">OJF2_73090</name>
</gene>
<sequence precursor="true">MSTVLVVSPLLVASWPLLSAAITAAVSSMGYATARAMQDSSVRAGQKATARAEIELEDSEILAGGAGTDERLVVERDGILAIFSRDARGALKLCVEGAGRSKAELKQIGEALVGRVAQQYAYHRLMTELKDRDMTIIEERVGADQAIHIRVRNR</sequence>
<keyword evidence="1" id="KW-0732">Signal</keyword>
<dbReference type="RefSeq" id="WP_148598120.1">
    <property type="nucleotide sequence ID" value="NZ_CP042997.1"/>
</dbReference>
<dbReference type="EMBL" id="CP042997">
    <property type="protein sequence ID" value="QEH38703.1"/>
    <property type="molecule type" value="Genomic_DNA"/>
</dbReference>
<dbReference type="KEGG" id="agv:OJF2_73090"/>
<evidence type="ECO:0000313" key="2">
    <source>
        <dbReference type="EMBL" id="QEH38703.1"/>
    </source>
</evidence>
<feature type="signal peptide" evidence="1">
    <location>
        <begin position="1"/>
        <end position="20"/>
    </location>
</feature>
<evidence type="ECO:0008006" key="4">
    <source>
        <dbReference type="Google" id="ProtNLM"/>
    </source>
</evidence>
<evidence type="ECO:0000256" key="1">
    <source>
        <dbReference type="SAM" id="SignalP"/>
    </source>
</evidence>
<name>A0A5B9WE11_9BACT</name>
<protein>
    <recommendedName>
        <fullName evidence="4">DUF1257 domain-containing protein</fullName>
    </recommendedName>
</protein>
<dbReference type="OrthoDB" id="280984at2"/>
<proteinExistence type="predicted"/>
<dbReference type="Proteomes" id="UP000324233">
    <property type="component" value="Chromosome"/>
</dbReference>
<dbReference type="AlphaFoldDB" id="A0A5B9WE11"/>